<dbReference type="EMBL" id="CABFNS010000700">
    <property type="protein sequence ID" value="VUC23246.1"/>
    <property type="molecule type" value="Genomic_DNA"/>
</dbReference>
<dbReference type="Pfam" id="PF13921">
    <property type="entry name" value="Myb_DNA-bind_6"/>
    <property type="match status" value="1"/>
</dbReference>
<keyword evidence="4" id="KW-1185">Reference proteome</keyword>
<comment type="caution">
    <text evidence="3">The sequence shown here is derived from an EMBL/GenBank/DDBJ whole genome shotgun (WGS) entry which is preliminary data.</text>
</comment>
<dbReference type="PROSITE" id="PS50090">
    <property type="entry name" value="MYB_LIKE"/>
    <property type="match status" value="1"/>
</dbReference>
<feature type="compositionally biased region" description="Acidic residues" evidence="1">
    <location>
        <begin position="143"/>
        <end position="153"/>
    </location>
</feature>
<feature type="compositionally biased region" description="Polar residues" evidence="1">
    <location>
        <begin position="125"/>
        <end position="137"/>
    </location>
</feature>
<evidence type="ECO:0000259" key="2">
    <source>
        <dbReference type="PROSITE" id="PS50090"/>
    </source>
</evidence>
<dbReference type="Proteomes" id="UP000766486">
    <property type="component" value="Unassembled WGS sequence"/>
</dbReference>
<evidence type="ECO:0000313" key="3">
    <source>
        <dbReference type="EMBL" id="VUC23246.1"/>
    </source>
</evidence>
<sequence length="161" mass="18600">MDRGMKPRRKVMILKPWQVKALRNKRTPLPEHPNETPWEELQDGNLIGVLAELSSMGKSKHRDTPKTPKEVSSYYQRWTREEIDLLIRLKREGLSWKKIEAHFPTRTAAGVRQSYWKNRHLLHGSRQQSPTASSGVDTSGMYGDDEYEEDEAGETSIHSSD</sequence>
<feature type="domain" description="Myb-like" evidence="2">
    <location>
        <begin position="77"/>
        <end position="115"/>
    </location>
</feature>
<dbReference type="InterPro" id="IPR001005">
    <property type="entry name" value="SANT/Myb"/>
</dbReference>
<evidence type="ECO:0000256" key="1">
    <source>
        <dbReference type="SAM" id="MobiDB-lite"/>
    </source>
</evidence>
<accession>A0ABY6TZ00</accession>
<dbReference type="SUPFAM" id="SSF46689">
    <property type="entry name" value="Homeodomain-like"/>
    <property type="match status" value="1"/>
</dbReference>
<proteinExistence type="predicted"/>
<feature type="region of interest" description="Disordered" evidence="1">
    <location>
        <begin position="120"/>
        <end position="161"/>
    </location>
</feature>
<reference evidence="3 4" key="1">
    <citation type="submission" date="2019-06" db="EMBL/GenBank/DDBJ databases">
        <authorList>
            <person name="Broberg M."/>
        </authorList>
    </citation>
    <scope>NUCLEOTIDE SEQUENCE [LARGE SCALE GENOMIC DNA]</scope>
</reference>
<dbReference type="InterPro" id="IPR009057">
    <property type="entry name" value="Homeodomain-like_sf"/>
</dbReference>
<evidence type="ECO:0000313" key="4">
    <source>
        <dbReference type="Proteomes" id="UP000766486"/>
    </source>
</evidence>
<dbReference type="Gene3D" id="1.10.10.60">
    <property type="entry name" value="Homeodomain-like"/>
    <property type="match status" value="1"/>
</dbReference>
<dbReference type="CDD" id="cd00167">
    <property type="entry name" value="SANT"/>
    <property type="match status" value="1"/>
</dbReference>
<organism evidence="3 4">
    <name type="scientific">Bionectria ochroleuca</name>
    <name type="common">Gliocladium roseum</name>
    <dbReference type="NCBI Taxonomy" id="29856"/>
    <lineage>
        <taxon>Eukaryota</taxon>
        <taxon>Fungi</taxon>
        <taxon>Dikarya</taxon>
        <taxon>Ascomycota</taxon>
        <taxon>Pezizomycotina</taxon>
        <taxon>Sordariomycetes</taxon>
        <taxon>Hypocreomycetidae</taxon>
        <taxon>Hypocreales</taxon>
        <taxon>Bionectriaceae</taxon>
        <taxon>Clonostachys</taxon>
    </lineage>
</organism>
<protein>
    <recommendedName>
        <fullName evidence="2">Myb-like domain-containing protein</fullName>
    </recommendedName>
</protein>
<name>A0ABY6TZ00_BIOOC</name>
<gene>
    <name evidence="3" type="ORF">CLO192961_LOCUS107454</name>
</gene>